<dbReference type="PANTHER" id="PTHR24061:SF599">
    <property type="entry name" value="G-PROTEIN COUPLED RECEPTORS FAMILY 3 PROFILE DOMAIN-CONTAINING PROTEIN"/>
    <property type="match status" value="1"/>
</dbReference>
<keyword evidence="3" id="KW-1003">Cell membrane</keyword>
<dbReference type="Proteomes" id="UP001190640">
    <property type="component" value="Chromosome 12"/>
</dbReference>
<evidence type="ECO:0000256" key="1">
    <source>
        <dbReference type="ARBA" id="ARBA00004651"/>
    </source>
</evidence>
<dbReference type="FunFam" id="2.10.50.30:FF:000002">
    <property type="entry name" value="Vomeronasal 2 receptor, h1"/>
    <property type="match status" value="1"/>
</dbReference>
<keyword evidence="10" id="KW-0325">Glycoprotein</keyword>
<feature type="transmembrane region" description="Helical" evidence="12">
    <location>
        <begin position="596"/>
        <end position="620"/>
    </location>
</feature>
<dbReference type="GO" id="GO:0005886">
    <property type="term" value="C:plasma membrane"/>
    <property type="evidence" value="ECO:0007669"/>
    <property type="project" value="UniProtKB-SubCell"/>
</dbReference>
<feature type="transmembrane region" description="Helical" evidence="12">
    <location>
        <begin position="641"/>
        <end position="659"/>
    </location>
</feature>
<protein>
    <submittedName>
        <fullName evidence="15">Vomeronasal type-2 receptor 26-like</fullName>
    </submittedName>
</protein>
<dbReference type="PRINTS" id="PR00248">
    <property type="entry name" value="GPCRMGR"/>
</dbReference>
<dbReference type="Pfam" id="PF01094">
    <property type="entry name" value="ANF_receptor"/>
    <property type="match status" value="1"/>
</dbReference>
<evidence type="ECO:0000256" key="9">
    <source>
        <dbReference type="ARBA" id="ARBA00023170"/>
    </source>
</evidence>
<dbReference type="InterPro" id="IPR017979">
    <property type="entry name" value="GPCR_3_CS"/>
</dbReference>
<gene>
    <name evidence="15" type="primary">LOC129339440</name>
</gene>
<dbReference type="PRINTS" id="PR01535">
    <property type="entry name" value="VOMERONASL2R"/>
</dbReference>
<comment type="similarity">
    <text evidence="2">Belongs to the G-protein coupled receptor 3 family.</text>
</comment>
<reference evidence="15" key="1">
    <citation type="submission" date="2025-08" db="UniProtKB">
        <authorList>
            <consortium name="RefSeq"/>
        </authorList>
    </citation>
    <scope>IDENTIFICATION</scope>
    <source>
        <tissue evidence="15">Blood</tissue>
    </source>
</reference>
<dbReference type="InterPro" id="IPR001828">
    <property type="entry name" value="ANF_lig-bd_rcpt"/>
</dbReference>
<evidence type="ECO:0000313" key="15">
    <source>
        <dbReference type="RefSeq" id="XP_054849995.1"/>
    </source>
</evidence>
<evidence type="ECO:0000256" key="3">
    <source>
        <dbReference type="ARBA" id="ARBA00022475"/>
    </source>
</evidence>
<keyword evidence="7" id="KW-0297">G-protein coupled receptor</keyword>
<evidence type="ECO:0000256" key="5">
    <source>
        <dbReference type="ARBA" id="ARBA00022729"/>
    </source>
</evidence>
<dbReference type="InterPro" id="IPR004073">
    <property type="entry name" value="GPCR_3_vmron_rcpt_2"/>
</dbReference>
<dbReference type="InterPro" id="IPR000337">
    <property type="entry name" value="GPCR_3"/>
</dbReference>
<evidence type="ECO:0000259" key="13">
    <source>
        <dbReference type="PROSITE" id="PS50259"/>
    </source>
</evidence>
<dbReference type="GO" id="GO:0004930">
    <property type="term" value="F:G protein-coupled receptor activity"/>
    <property type="evidence" value="ECO:0007669"/>
    <property type="project" value="UniProtKB-KW"/>
</dbReference>
<dbReference type="InterPro" id="IPR038550">
    <property type="entry name" value="GPCR_3_9-Cys_sf"/>
</dbReference>
<dbReference type="InterPro" id="IPR011500">
    <property type="entry name" value="GPCR_3_9-Cys_dom"/>
</dbReference>
<dbReference type="SUPFAM" id="SSF53822">
    <property type="entry name" value="Periplasmic binding protein-like I"/>
    <property type="match status" value="1"/>
</dbReference>
<dbReference type="GeneID" id="129339440"/>
<feature type="transmembrane region" description="Helical" evidence="12">
    <location>
        <begin position="720"/>
        <end position="740"/>
    </location>
</feature>
<proteinExistence type="inferred from homology"/>
<dbReference type="PANTHER" id="PTHR24061">
    <property type="entry name" value="CALCIUM-SENSING RECEPTOR-RELATED"/>
    <property type="match status" value="1"/>
</dbReference>
<feature type="transmembrane region" description="Helical" evidence="12">
    <location>
        <begin position="526"/>
        <end position="551"/>
    </location>
</feature>
<evidence type="ECO:0000256" key="6">
    <source>
        <dbReference type="ARBA" id="ARBA00022989"/>
    </source>
</evidence>
<evidence type="ECO:0000256" key="11">
    <source>
        <dbReference type="ARBA" id="ARBA00023224"/>
    </source>
</evidence>
<feature type="transmembrane region" description="Helical" evidence="12">
    <location>
        <begin position="752"/>
        <end position="775"/>
    </location>
</feature>
<feature type="transmembrane region" description="Helical" evidence="12">
    <location>
        <begin position="690"/>
        <end position="708"/>
    </location>
</feature>
<keyword evidence="4 12" id="KW-0812">Transmembrane</keyword>
<dbReference type="InterPro" id="IPR000068">
    <property type="entry name" value="GPCR_3_Ca_sens_rcpt-rel"/>
</dbReference>
<feature type="transmembrane region" description="Helical" evidence="12">
    <location>
        <begin position="563"/>
        <end position="584"/>
    </location>
</feature>
<keyword evidence="11" id="KW-0807">Transducer</keyword>
<dbReference type="PROSITE" id="PS00981">
    <property type="entry name" value="G_PROTEIN_RECEP_F3_3"/>
    <property type="match status" value="1"/>
</dbReference>
<dbReference type="Gene3D" id="2.10.50.30">
    <property type="entry name" value="GPCR, family 3, nine cysteines domain"/>
    <property type="match status" value="1"/>
</dbReference>
<feature type="domain" description="G-protein coupled receptors family 3 profile" evidence="13">
    <location>
        <begin position="526"/>
        <end position="790"/>
    </location>
</feature>
<evidence type="ECO:0000256" key="4">
    <source>
        <dbReference type="ARBA" id="ARBA00022692"/>
    </source>
</evidence>
<keyword evidence="14" id="KW-1185">Reference proteome</keyword>
<evidence type="ECO:0000256" key="2">
    <source>
        <dbReference type="ARBA" id="ARBA00007242"/>
    </source>
</evidence>
<dbReference type="PROSITE" id="PS50259">
    <property type="entry name" value="G_PROTEIN_RECEP_F3_4"/>
    <property type="match status" value="1"/>
</dbReference>
<dbReference type="KEGG" id="emc:129339440"/>
<evidence type="ECO:0000313" key="14">
    <source>
        <dbReference type="Proteomes" id="UP001190640"/>
    </source>
</evidence>
<keyword evidence="5" id="KW-0732">Signal</keyword>
<organism evidence="14 15">
    <name type="scientific">Eublepharis macularius</name>
    <name type="common">Leopard gecko</name>
    <name type="synonym">Cyrtodactylus macularius</name>
    <dbReference type="NCBI Taxonomy" id="481883"/>
    <lineage>
        <taxon>Eukaryota</taxon>
        <taxon>Metazoa</taxon>
        <taxon>Chordata</taxon>
        <taxon>Craniata</taxon>
        <taxon>Vertebrata</taxon>
        <taxon>Euteleostomi</taxon>
        <taxon>Lepidosauria</taxon>
        <taxon>Squamata</taxon>
        <taxon>Bifurcata</taxon>
        <taxon>Gekkota</taxon>
        <taxon>Eublepharidae</taxon>
        <taxon>Eublepharinae</taxon>
        <taxon>Eublepharis</taxon>
    </lineage>
</organism>
<comment type="subcellular location">
    <subcellularLocation>
        <location evidence="1">Cell membrane</location>
        <topology evidence="1">Multi-pass membrane protein</topology>
    </subcellularLocation>
</comment>
<dbReference type="InterPro" id="IPR017978">
    <property type="entry name" value="GPCR_3_C"/>
</dbReference>
<sequence>MTQNYQHILALVFAIKEINENLQLLPNLTLGFNIYDGYLNARWSYLAAMQLISTRNRFLPNYKCDIQDKVIAIIVGLDLEFSHHIPNVLGIYKIPQLLYGSAPVMTDNTQVPPFYQMLPAETHQYMGILQLLLHFKWTWIGYFAVVGGNTEWFVQTVYPVFSQNGICFAFIESCSSLDFVKMYDSLMDNIANVVILYGDSGSMIVLRWLLSGLKNKHISQKPKGKVWILTAQMEFESVSSKRIWDIQALHGALSVAIHSNELHGFQEFLRSRNPSGVKEDGFIRDFWSSAFDCAVPDSVVGKMNMTNCTGEERLENLPGHVFERMTGHGYNIYNAVYAVAHALHAMYSSNPQSRTATGGERTKHQNQQLWQLHHFLRRVSFNNSAGDNISFDQNRQLITGFDVINWVTFPNQSFVRVKVGSVDLKLQDPSNLSLIINEDAIIWHSWFTQAWPLSVCNDNCYPGYRKKKKEGKPFCCYDCIPCLQGMVSGQKDMIDCFKCQDDYYPNKEQTLCFPKMITFLSYEEPLGIGLTTGTFSFSLITVLVLGIFLKHNDTPVVKANNRTLTYTLLISLLLCFLSTLLYMGPPKNVTCLLRHVAIDIGFSTAVSCVLGKTITVVLAFMATKPGSRMKKWVGKRMGISIVIVFSFIGIGMCAVRLTISPPFPDADIHSMTEEIILECNEGSMARLYCGLVYMGFLVIVSFIVAFLARKLPDSFNEAKFITFSMLVFCWVWLSFIPVSLSTKRKYTVAVQMFSVLASSASLLGCIFFPKCYIIVLKPNMNSKEWLKRKNH</sequence>
<dbReference type="AlphaFoldDB" id="A0AA97LBJ3"/>
<accession>A0AA97LBJ3</accession>
<name>A0AA97LBJ3_EUBMA</name>
<evidence type="ECO:0000256" key="12">
    <source>
        <dbReference type="SAM" id="Phobius"/>
    </source>
</evidence>
<dbReference type="Gene3D" id="3.40.50.2300">
    <property type="match status" value="2"/>
</dbReference>
<keyword evidence="6 12" id="KW-1133">Transmembrane helix</keyword>
<dbReference type="InterPro" id="IPR028082">
    <property type="entry name" value="Peripla_BP_I"/>
</dbReference>
<dbReference type="Pfam" id="PF00003">
    <property type="entry name" value="7tm_3"/>
    <property type="match status" value="1"/>
</dbReference>
<evidence type="ECO:0000256" key="7">
    <source>
        <dbReference type="ARBA" id="ARBA00023040"/>
    </source>
</evidence>
<keyword evidence="9" id="KW-0675">Receptor</keyword>
<dbReference type="FunFam" id="3.40.50.2300:FF:000024">
    <property type="entry name" value="Vomeronasal 2, receptor 73"/>
    <property type="match status" value="1"/>
</dbReference>
<evidence type="ECO:0000256" key="8">
    <source>
        <dbReference type="ARBA" id="ARBA00023136"/>
    </source>
</evidence>
<dbReference type="RefSeq" id="XP_054849995.1">
    <property type="nucleotide sequence ID" value="XM_054994020.1"/>
</dbReference>
<keyword evidence="8 12" id="KW-0472">Membrane</keyword>
<evidence type="ECO:0000256" key="10">
    <source>
        <dbReference type="ARBA" id="ARBA00023180"/>
    </source>
</evidence>
<dbReference type="Pfam" id="PF07562">
    <property type="entry name" value="NCD3G"/>
    <property type="match status" value="1"/>
</dbReference>